<dbReference type="Proteomes" id="UP000267029">
    <property type="component" value="Unassembled WGS sequence"/>
</dbReference>
<accession>A0A0R3UDC4</accession>
<dbReference type="EMBL" id="UXSR01002724">
    <property type="protein sequence ID" value="VDD78920.1"/>
    <property type="molecule type" value="Genomic_DNA"/>
</dbReference>
<proteinExistence type="predicted"/>
<organism evidence="1 2">
    <name type="scientific">Mesocestoides corti</name>
    <name type="common">Flatworm</name>
    <dbReference type="NCBI Taxonomy" id="53468"/>
    <lineage>
        <taxon>Eukaryota</taxon>
        <taxon>Metazoa</taxon>
        <taxon>Spiralia</taxon>
        <taxon>Lophotrochozoa</taxon>
        <taxon>Platyhelminthes</taxon>
        <taxon>Cestoda</taxon>
        <taxon>Eucestoda</taxon>
        <taxon>Cyclophyllidea</taxon>
        <taxon>Mesocestoididae</taxon>
        <taxon>Mesocestoides</taxon>
    </lineage>
</organism>
<evidence type="ECO:0000313" key="2">
    <source>
        <dbReference type="Proteomes" id="UP000267029"/>
    </source>
</evidence>
<keyword evidence="2" id="KW-1185">Reference proteome</keyword>
<gene>
    <name evidence="1" type="ORF">MCOS_LOCUS4923</name>
</gene>
<reference evidence="1 2" key="1">
    <citation type="submission" date="2018-10" db="EMBL/GenBank/DDBJ databases">
        <authorList>
            <consortium name="Pathogen Informatics"/>
        </authorList>
    </citation>
    <scope>NUCLEOTIDE SEQUENCE [LARGE SCALE GENOMIC DNA]</scope>
</reference>
<name>A0A0R3UDC4_MESCO</name>
<dbReference type="AlphaFoldDB" id="A0A0R3UDC4"/>
<evidence type="ECO:0000313" key="1">
    <source>
        <dbReference type="EMBL" id="VDD78920.1"/>
    </source>
</evidence>
<sequence length="134" mass="13869">MFARLASPVVCGWAVLLDGRGGCGDALAQMTCLGCFAVTVLSVADVVLYEGCCSGHLRVHCNRRELCAAAVSASAYTATMMMLYVRGRGGGGVEGNAALLCSSWGPALWGCRHVAVEEEEAEKAAFPLALLGAI</sequence>
<protein>
    <submittedName>
        <fullName evidence="1">Uncharacterized protein</fullName>
    </submittedName>
</protein>